<organism evidence="1 2">
    <name type="scientific">Trichuris suis</name>
    <name type="common">pig whipworm</name>
    <dbReference type="NCBI Taxonomy" id="68888"/>
    <lineage>
        <taxon>Eukaryota</taxon>
        <taxon>Metazoa</taxon>
        <taxon>Ecdysozoa</taxon>
        <taxon>Nematoda</taxon>
        <taxon>Enoplea</taxon>
        <taxon>Dorylaimia</taxon>
        <taxon>Trichinellida</taxon>
        <taxon>Trichuridae</taxon>
        <taxon>Trichuris</taxon>
    </lineage>
</organism>
<dbReference type="Proteomes" id="UP000030764">
    <property type="component" value="Unassembled WGS sequence"/>
</dbReference>
<dbReference type="EMBL" id="KL363601">
    <property type="protein sequence ID" value="KFD45259.1"/>
    <property type="molecule type" value="Genomic_DNA"/>
</dbReference>
<reference evidence="1 2" key="1">
    <citation type="journal article" date="2014" name="Nat. Genet.">
        <title>Genome and transcriptome of the porcine whipworm Trichuris suis.</title>
        <authorList>
            <person name="Jex A.R."/>
            <person name="Nejsum P."/>
            <person name="Schwarz E.M."/>
            <person name="Hu L."/>
            <person name="Young N.D."/>
            <person name="Hall R.S."/>
            <person name="Korhonen P.K."/>
            <person name="Liao S."/>
            <person name="Thamsborg S."/>
            <person name="Xia J."/>
            <person name="Xu P."/>
            <person name="Wang S."/>
            <person name="Scheerlinck J.P."/>
            <person name="Hofmann A."/>
            <person name="Sternberg P.W."/>
            <person name="Wang J."/>
            <person name="Gasser R.B."/>
        </authorList>
    </citation>
    <scope>NUCLEOTIDE SEQUENCE [LARGE SCALE GENOMIC DNA]</scope>
    <source>
        <strain evidence="1">DCEP-RM93M</strain>
    </source>
</reference>
<accession>A0A085LJW3</accession>
<proteinExistence type="predicted"/>
<evidence type="ECO:0000313" key="1">
    <source>
        <dbReference type="EMBL" id="KFD45259.1"/>
    </source>
</evidence>
<evidence type="ECO:0000313" key="2">
    <source>
        <dbReference type="Proteomes" id="UP000030764"/>
    </source>
</evidence>
<sequence length="65" mass="7484">MSPCSLEKRRSQKHSFLPCGSHGGIWSKQIPSTRFSYNAAFCEHGTLRHVRQQYRRGLAVFIEFG</sequence>
<protein>
    <submittedName>
        <fullName evidence="1">Uncharacterized protein</fullName>
    </submittedName>
</protein>
<name>A0A085LJW3_9BILA</name>
<dbReference type="AlphaFoldDB" id="A0A085LJW3"/>
<keyword evidence="2" id="KW-1185">Reference proteome</keyword>
<gene>
    <name evidence="1" type="ORF">M513_13864</name>
</gene>